<feature type="domain" description="RiboL-PSP-HEPN" evidence="1">
    <location>
        <begin position="6"/>
        <end position="158"/>
    </location>
</feature>
<comment type="caution">
    <text evidence="2">The sequence shown here is derived from an EMBL/GenBank/DDBJ whole genome shotgun (WGS) entry which is preliminary data.</text>
</comment>
<dbReference type="EMBL" id="JALPTH010000002">
    <property type="protein sequence ID" value="MCK8676408.1"/>
    <property type="molecule type" value="Genomic_DNA"/>
</dbReference>
<protein>
    <submittedName>
        <fullName evidence="2">HEPN domain-containing protein</fullName>
    </submittedName>
</protein>
<gene>
    <name evidence="2" type="ORF">M1O15_03050</name>
</gene>
<dbReference type="Proteomes" id="UP001522868">
    <property type="component" value="Unassembled WGS sequence"/>
</dbReference>
<accession>A0ABT0I512</accession>
<evidence type="ECO:0000259" key="1">
    <source>
        <dbReference type="Pfam" id="PF18735"/>
    </source>
</evidence>
<dbReference type="Pfam" id="PF18735">
    <property type="entry name" value="HEPN_RiboL-PSP"/>
    <property type="match status" value="1"/>
</dbReference>
<keyword evidence="3" id="KW-1185">Reference proteome</keyword>
<dbReference type="RefSeq" id="WP_248631586.1">
    <property type="nucleotide sequence ID" value="NZ_JALPTH010000002.1"/>
</dbReference>
<evidence type="ECO:0000313" key="3">
    <source>
        <dbReference type="Proteomes" id="UP001522868"/>
    </source>
</evidence>
<name>A0ABT0I512_9ACTN</name>
<proteinExistence type="predicted"/>
<sequence>MYEDQKSVLDYLGSTNQVSHHATLQATLPKVLLLAAASEFESRVCDVIREHVRANSGDLKILELVDQKAIKRQYHTLFDWDKRNAGKFWSLFGADFKRQMAETCRRRPRFESSIAAFLEMGSLRNQLVHNNYAAFSLDKTLADVFSLYQEAEGFVNSLPVVLHVEFTEGKLDKILPE</sequence>
<evidence type="ECO:0000313" key="2">
    <source>
        <dbReference type="EMBL" id="MCK8676408.1"/>
    </source>
</evidence>
<organism evidence="2 3">
    <name type="scientific">Streptomyces lichenis</name>
    <dbReference type="NCBI Taxonomy" id="2306967"/>
    <lineage>
        <taxon>Bacteria</taxon>
        <taxon>Bacillati</taxon>
        <taxon>Actinomycetota</taxon>
        <taxon>Actinomycetes</taxon>
        <taxon>Kitasatosporales</taxon>
        <taxon>Streptomycetaceae</taxon>
        <taxon>Streptomyces</taxon>
    </lineage>
</organism>
<dbReference type="InterPro" id="IPR041519">
    <property type="entry name" value="HEPN_RiboL-PSP"/>
</dbReference>
<reference evidence="2 3" key="1">
    <citation type="submission" date="2022-04" db="EMBL/GenBank/DDBJ databases">
        <title>Streptomyces sp. nov. LCR6-01 isolated from Lichen of Dirinaria sp.</title>
        <authorList>
            <person name="Kanchanasin P."/>
            <person name="Tanasupawat S."/>
            <person name="Phongsopitanun W."/>
        </authorList>
    </citation>
    <scope>NUCLEOTIDE SEQUENCE [LARGE SCALE GENOMIC DNA]</scope>
    <source>
        <strain evidence="2 3">LCR6-01</strain>
    </source>
</reference>